<evidence type="ECO:0000256" key="4">
    <source>
        <dbReference type="ARBA" id="ARBA00023004"/>
    </source>
</evidence>
<dbReference type="SUPFAM" id="SSF63829">
    <property type="entry name" value="Calcium-dependent phosphotriesterase"/>
    <property type="match status" value="1"/>
</dbReference>
<dbReference type="GO" id="GO:0046872">
    <property type="term" value="F:metal ion binding"/>
    <property type="evidence" value="ECO:0007669"/>
    <property type="project" value="UniProtKB-KW"/>
</dbReference>
<dbReference type="InterPro" id="IPR011042">
    <property type="entry name" value="6-blade_b-propeller_TolB-like"/>
</dbReference>
<dbReference type="SUPFAM" id="SSF46626">
    <property type="entry name" value="Cytochrome c"/>
    <property type="match status" value="2"/>
</dbReference>
<evidence type="ECO:0000256" key="6">
    <source>
        <dbReference type="SAM" id="MobiDB-lite"/>
    </source>
</evidence>
<dbReference type="InterPro" id="IPR014755">
    <property type="entry name" value="Cu-Rt/internalin_Ig-like"/>
</dbReference>
<dbReference type="EMBL" id="PUIB01000023">
    <property type="protein sequence ID" value="PQO29078.1"/>
    <property type="molecule type" value="Genomic_DNA"/>
</dbReference>
<evidence type="ECO:0000313" key="9">
    <source>
        <dbReference type="EMBL" id="PQO29078.1"/>
    </source>
</evidence>
<feature type="chain" id="PRO_5015746796" description="Cytochrome c domain-containing protein" evidence="7">
    <location>
        <begin position="28"/>
        <end position="1069"/>
    </location>
</feature>
<feature type="region of interest" description="Disordered" evidence="6">
    <location>
        <begin position="440"/>
        <end position="461"/>
    </location>
</feature>
<evidence type="ECO:0000256" key="3">
    <source>
        <dbReference type="ARBA" id="ARBA00022729"/>
    </source>
</evidence>
<dbReference type="Pfam" id="PF20601">
    <property type="entry name" value="DUF6797"/>
    <property type="match status" value="1"/>
</dbReference>
<dbReference type="PANTHER" id="PTHR33546">
    <property type="entry name" value="LARGE, MULTIFUNCTIONAL SECRETED PROTEIN-RELATED"/>
    <property type="match status" value="1"/>
</dbReference>
<evidence type="ECO:0000256" key="7">
    <source>
        <dbReference type="SAM" id="SignalP"/>
    </source>
</evidence>
<dbReference type="InterPro" id="IPR009056">
    <property type="entry name" value="Cyt_c-like_dom"/>
</dbReference>
<organism evidence="9 10">
    <name type="scientific">Blastopirellula marina</name>
    <dbReference type="NCBI Taxonomy" id="124"/>
    <lineage>
        <taxon>Bacteria</taxon>
        <taxon>Pseudomonadati</taxon>
        <taxon>Planctomycetota</taxon>
        <taxon>Planctomycetia</taxon>
        <taxon>Pirellulales</taxon>
        <taxon>Pirellulaceae</taxon>
        <taxon>Blastopirellula</taxon>
    </lineage>
</organism>
<dbReference type="AlphaFoldDB" id="A0A2S8FA82"/>
<comment type="caution">
    <text evidence="9">The sequence shown here is derived from an EMBL/GenBank/DDBJ whole genome shotgun (WGS) entry which is preliminary data.</text>
</comment>
<keyword evidence="3 7" id="KW-0732">Signal</keyword>
<evidence type="ECO:0000259" key="8">
    <source>
        <dbReference type="PROSITE" id="PS51007"/>
    </source>
</evidence>
<dbReference type="InterPro" id="IPR013427">
    <property type="entry name" value="Haem-bd_dom_put"/>
</dbReference>
<keyword evidence="4 5" id="KW-0408">Iron</keyword>
<reference evidence="9 10" key="1">
    <citation type="submission" date="2018-02" db="EMBL/GenBank/DDBJ databases">
        <title>Comparative genomes isolates from brazilian mangrove.</title>
        <authorList>
            <person name="Araujo J.E."/>
            <person name="Taketani R.G."/>
            <person name="Silva M.C.P."/>
            <person name="Loureco M.V."/>
            <person name="Andreote F.D."/>
        </authorList>
    </citation>
    <scope>NUCLEOTIDE SEQUENCE [LARGE SCALE GENOMIC DNA]</scope>
    <source>
        <strain evidence="9 10">NAP PRIS-MGV</strain>
    </source>
</reference>
<feature type="domain" description="Cytochrome c" evidence="8">
    <location>
        <begin position="51"/>
        <end position="189"/>
    </location>
</feature>
<evidence type="ECO:0000256" key="1">
    <source>
        <dbReference type="ARBA" id="ARBA00022617"/>
    </source>
</evidence>
<dbReference type="Gene3D" id="2.120.10.30">
    <property type="entry name" value="TolB, C-terminal domain"/>
    <property type="match status" value="1"/>
</dbReference>
<feature type="domain" description="Cytochrome c" evidence="8">
    <location>
        <begin position="231"/>
        <end position="310"/>
    </location>
</feature>
<name>A0A2S8FA82_9BACT</name>
<dbReference type="InterPro" id="IPR046476">
    <property type="entry name" value="DUF6797"/>
</dbReference>
<dbReference type="InterPro" id="IPR036909">
    <property type="entry name" value="Cyt_c-like_dom_sf"/>
</dbReference>
<sequence length="1069" mass="117583">MPLPRFSPALRLVLVLISISFSAPAFAQSNLEEQLSIHPTSYLAKRARIVGNWENGARIFAQAGLGCTQCHAPQEAQLRLGPDLTSLGQRAQFEHVVQSILDPSAKMESGFKTVRILTVDGVALTGILREENDEQLVLAIPGEEKPKTISQDDIDVLAPSESLMPKGLVNQLQDEQEFFDLVRFIVELGANGSEGSAAQMLKDASKLAKFELPAYESDLDHRGLISDWNKQSLQRGAEIYAGLCVNCHGTKDKPGSLPNALAFASGKFGNGSDPYSIYKTVTHGYRMMLPQHQLTPRQKYDVINYIREAYVKPHNPSQYVEIDEAYLASLPKGTQRGPAPSKSVPWSDMDYGPFLINTYEMSPIGPAKKNAESNLLAYKAIAMRMDAGPGGVSQGSHWTAFDHDTMRFAGAWQGRGFIDWHGILLDGRHQVHPRTVGEMQFESPNEPGWANPATGKFDDDRVVGKDGRRYGPLSRDWAHYQGLYRNGDQAVISYTIGDAPILEAHQIQFPDAANEEDAVWIRTLNVGKSSHDLTMRLAPTAQITAKLFDAEKLTLAEDAGYQVVKIPASATPIRFQAAIAPKSGAKLGDLKLPPTADLSKLTHGGPAQWPQNMEINLNTLSEDGAFAVDELTRPTDNPWHCRLQLSGLDFLPDGRMVVCTCGGDIWIVSNFRDGSTATWRRIASGLFQPLGVKTIGDKIYVGCRNQIVLLHDLNGDEEIDFFENFNSDHQVTDHFHEFAMGLQVDDDGNFYYAKSARHALDSLVPHHGTLLKVSADGGTTQILANGFRAANGVCLNPDGSFFVTDQEGHWTPMNRINRVVEGGFYGNMYGYGAPEDSSDSAMEMPICWPNRQFDRSPAELLWLDDERWGPLAGSLLSLSYGYGRIFVVPHEHLGQSWQGGMCRLPIPDFPTGIIRARIDPKSGDLYTCGMFGWASNQSDSPGGLYRVRPTGKPMHLPVKLNAQPNGLTITFTEPLDPDSATDPGNYIIETWGLKRSARYGSNQVDRHDLTVKSATLSDDGRSVTLTIPDIEPTWCMEIAYELTDAAGEDFQGVIQNSIYQLSESSAAAP</sequence>
<dbReference type="OrthoDB" id="219211at2"/>
<protein>
    <recommendedName>
        <fullName evidence="8">Cytochrome c domain-containing protein</fullName>
    </recommendedName>
</protein>
<dbReference type="Gene3D" id="1.10.760.10">
    <property type="entry name" value="Cytochrome c-like domain"/>
    <property type="match status" value="2"/>
</dbReference>
<evidence type="ECO:0000256" key="2">
    <source>
        <dbReference type="ARBA" id="ARBA00022723"/>
    </source>
</evidence>
<gene>
    <name evidence="9" type="ORF">C5Y98_23010</name>
</gene>
<dbReference type="Pfam" id="PF13442">
    <property type="entry name" value="Cytochrome_CBB3"/>
    <property type="match status" value="1"/>
</dbReference>
<dbReference type="Gene3D" id="2.60.40.1220">
    <property type="match status" value="1"/>
</dbReference>
<accession>A0A2S8FA82</accession>
<dbReference type="GO" id="GO:0020037">
    <property type="term" value="F:heme binding"/>
    <property type="evidence" value="ECO:0007669"/>
    <property type="project" value="InterPro"/>
</dbReference>
<dbReference type="PANTHER" id="PTHR33546:SF1">
    <property type="entry name" value="LARGE, MULTIFUNCTIONAL SECRETED PROTEIN"/>
    <property type="match status" value="1"/>
</dbReference>
<dbReference type="NCBIfam" id="TIGR02603">
    <property type="entry name" value="CxxCH_TIGR02603"/>
    <property type="match status" value="1"/>
</dbReference>
<dbReference type="RefSeq" id="WP_105357797.1">
    <property type="nucleotide sequence ID" value="NZ_PUIB01000023.1"/>
</dbReference>
<feature type="signal peptide" evidence="7">
    <location>
        <begin position="1"/>
        <end position="27"/>
    </location>
</feature>
<dbReference type="GO" id="GO:0009055">
    <property type="term" value="F:electron transfer activity"/>
    <property type="evidence" value="ECO:0007669"/>
    <property type="project" value="InterPro"/>
</dbReference>
<keyword evidence="1 5" id="KW-0349">Heme</keyword>
<evidence type="ECO:0000256" key="5">
    <source>
        <dbReference type="PROSITE-ProRule" id="PRU00433"/>
    </source>
</evidence>
<keyword evidence="2 5" id="KW-0479">Metal-binding</keyword>
<dbReference type="Proteomes" id="UP000239388">
    <property type="component" value="Unassembled WGS sequence"/>
</dbReference>
<dbReference type="PROSITE" id="PS51007">
    <property type="entry name" value="CYTC"/>
    <property type="match status" value="2"/>
</dbReference>
<proteinExistence type="predicted"/>
<evidence type="ECO:0000313" key="10">
    <source>
        <dbReference type="Proteomes" id="UP000239388"/>
    </source>
</evidence>